<evidence type="ECO:0000313" key="1">
    <source>
        <dbReference type="EMBL" id="GAG51516.1"/>
    </source>
</evidence>
<organism evidence="1">
    <name type="scientific">marine sediment metagenome</name>
    <dbReference type="NCBI Taxonomy" id="412755"/>
    <lineage>
        <taxon>unclassified sequences</taxon>
        <taxon>metagenomes</taxon>
        <taxon>ecological metagenomes</taxon>
    </lineage>
</organism>
<dbReference type="Gene3D" id="3.40.190.10">
    <property type="entry name" value="Periplasmic binding protein-like II"/>
    <property type="match status" value="1"/>
</dbReference>
<feature type="non-terminal residue" evidence="1">
    <location>
        <position position="1"/>
    </location>
</feature>
<sequence>RQMELFKLAARMFGRLGIDLELDALTYNAFIQKLSRGNYQFVSWAWSADYPDPETFLMKLYGPQSSAGTGLKNRANFKNPRYDFLYEKMVTLADDESATWAETADDGTVRTVTMSRYEIIREMIAIFEYECPWIINFHPHSYTLLHSWYHNSKPSTLIYNGKKYLDIDPELRHTKRLEWNRPVRWPAY</sequence>
<protein>
    <recommendedName>
        <fullName evidence="2">Solute-binding protein family 5 domain-containing protein</fullName>
    </recommendedName>
</protein>
<dbReference type="EMBL" id="BARS01056096">
    <property type="protein sequence ID" value="GAG51516.1"/>
    <property type="molecule type" value="Genomic_DNA"/>
</dbReference>
<accession>X0ZTK8</accession>
<name>X0ZTK8_9ZZZZ</name>
<feature type="non-terminal residue" evidence="1">
    <location>
        <position position="188"/>
    </location>
</feature>
<dbReference type="Gene3D" id="3.10.105.10">
    <property type="entry name" value="Dipeptide-binding Protein, Domain 3"/>
    <property type="match status" value="1"/>
</dbReference>
<comment type="caution">
    <text evidence="1">The sequence shown here is derived from an EMBL/GenBank/DDBJ whole genome shotgun (WGS) entry which is preliminary data.</text>
</comment>
<evidence type="ECO:0008006" key="2">
    <source>
        <dbReference type="Google" id="ProtNLM"/>
    </source>
</evidence>
<dbReference type="AlphaFoldDB" id="X0ZTK8"/>
<dbReference type="SUPFAM" id="SSF53850">
    <property type="entry name" value="Periplasmic binding protein-like II"/>
    <property type="match status" value="1"/>
</dbReference>
<reference evidence="1" key="1">
    <citation type="journal article" date="2014" name="Front. Microbiol.">
        <title>High frequency of phylogenetically diverse reductive dehalogenase-homologous genes in deep subseafloor sedimentary metagenomes.</title>
        <authorList>
            <person name="Kawai M."/>
            <person name="Futagami T."/>
            <person name="Toyoda A."/>
            <person name="Takaki Y."/>
            <person name="Nishi S."/>
            <person name="Hori S."/>
            <person name="Arai W."/>
            <person name="Tsubouchi T."/>
            <person name="Morono Y."/>
            <person name="Uchiyama I."/>
            <person name="Ito T."/>
            <person name="Fujiyama A."/>
            <person name="Inagaki F."/>
            <person name="Takami H."/>
        </authorList>
    </citation>
    <scope>NUCLEOTIDE SEQUENCE</scope>
    <source>
        <strain evidence="1">Expedition CK06-06</strain>
    </source>
</reference>
<gene>
    <name evidence="1" type="ORF">S01H1_82703</name>
</gene>
<proteinExistence type="predicted"/>